<sequence length="169" mass="18314">MNASRSNRPAIGCSQQISKITSLHLASAASALASYSVKHNVAIAEQPRGICSNNRQCRPHTVGDHDVGKHLGQQSQISFSQRHIVKLILHVLHAPACASSGLLVRGRSSHVQNAILVAKFVSENPALHAEGDVASVTWQSNLPFSLSMTSQRTQRSVRLSLERSKVLRI</sequence>
<proteinExistence type="predicted"/>
<accession>A0A6J6D195</accession>
<organism evidence="1">
    <name type="scientific">freshwater metagenome</name>
    <dbReference type="NCBI Taxonomy" id="449393"/>
    <lineage>
        <taxon>unclassified sequences</taxon>
        <taxon>metagenomes</taxon>
        <taxon>ecological metagenomes</taxon>
    </lineage>
</organism>
<dbReference type="EMBL" id="CAEZSF010000287">
    <property type="protein sequence ID" value="CAB4557125.1"/>
    <property type="molecule type" value="Genomic_DNA"/>
</dbReference>
<reference evidence="1" key="1">
    <citation type="submission" date="2020-05" db="EMBL/GenBank/DDBJ databases">
        <authorList>
            <person name="Chiriac C."/>
            <person name="Salcher M."/>
            <person name="Ghai R."/>
            <person name="Kavagutti S V."/>
        </authorList>
    </citation>
    <scope>NUCLEOTIDE SEQUENCE</scope>
</reference>
<evidence type="ECO:0000313" key="1">
    <source>
        <dbReference type="EMBL" id="CAB4557125.1"/>
    </source>
</evidence>
<name>A0A6J6D195_9ZZZZ</name>
<gene>
    <name evidence="1" type="ORF">UFOPK1358_01987</name>
</gene>
<dbReference type="AlphaFoldDB" id="A0A6J6D195"/>
<protein>
    <submittedName>
        <fullName evidence="1">Unannotated protein</fullName>
    </submittedName>
</protein>